<dbReference type="InterPro" id="IPR051717">
    <property type="entry name" value="MFS_MFSD6"/>
</dbReference>
<proteinExistence type="inferred from homology"/>
<evidence type="ECO:0000313" key="9">
    <source>
        <dbReference type="Proteomes" id="UP000499080"/>
    </source>
</evidence>
<dbReference type="SUPFAM" id="SSF103473">
    <property type="entry name" value="MFS general substrate transporter"/>
    <property type="match status" value="1"/>
</dbReference>
<keyword evidence="9" id="KW-1185">Reference proteome</keyword>
<reference evidence="8 9" key="1">
    <citation type="journal article" date="2019" name="Sci. Rep.">
        <title>Orb-weaving spider Araneus ventricosus genome elucidates the spidroin gene catalogue.</title>
        <authorList>
            <person name="Kono N."/>
            <person name="Nakamura H."/>
            <person name="Ohtoshi R."/>
            <person name="Moran D.A.P."/>
            <person name="Shinohara A."/>
            <person name="Yoshida Y."/>
            <person name="Fujiwara M."/>
            <person name="Mori M."/>
            <person name="Tomita M."/>
            <person name="Arakawa K."/>
        </authorList>
    </citation>
    <scope>NUCLEOTIDE SEQUENCE [LARGE SCALE GENOMIC DNA]</scope>
</reference>
<dbReference type="GO" id="GO:0016020">
    <property type="term" value="C:membrane"/>
    <property type="evidence" value="ECO:0007669"/>
    <property type="project" value="UniProtKB-SubCell"/>
</dbReference>
<dbReference type="Proteomes" id="UP000499080">
    <property type="component" value="Unassembled WGS sequence"/>
</dbReference>
<dbReference type="PANTHER" id="PTHR16172:SF30">
    <property type="entry name" value="SUGAR BABY, ISOFORM C"/>
    <property type="match status" value="1"/>
</dbReference>
<comment type="similarity">
    <text evidence="2">Belongs to the major facilitator superfamily. MFSD6 family.</text>
</comment>
<dbReference type="PANTHER" id="PTHR16172">
    <property type="entry name" value="MAJOR FACILITATOR SUPERFAMILY DOMAIN-CONTAINING PROTEIN 6-LIKE"/>
    <property type="match status" value="1"/>
</dbReference>
<dbReference type="Pfam" id="PF12832">
    <property type="entry name" value="MFS_1_like"/>
    <property type="match status" value="1"/>
</dbReference>
<comment type="subcellular location">
    <subcellularLocation>
        <location evidence="1">Membrane</location>
        <topology evidence="1">Multi-pass membrane protein</topology>
    </subcellularLocation>
</comment>
<dbReference type="OrthoDB" id="7531894at2759"/>
<sequence>MMAAQENRKNDEVYTIPFKSVEQKTTETTEKFWHIDREMLRFKLHFFLFMGGLGSLVPYITIFAKNRIHISASSMASILITQQFLFIFTKPVIGYIADYFNKLKAIICILTIVQTVFFFLLLAIPKIQKEDQQAIQSNNIHLSNSYEYLNSSRLFVNCPSNADDNPFSETILYFRSREEIEFCFLSLNYLSKLSDECSKQDLEARNVSEIRIPKNDTENSLFPRGEANTSLSISLYSNFSSTCKVCCKSTRKCQNIECEIPRDNRKAIPSENKIVSDFETYQFWVYALLTTIAMCCTNGLFTLSDTACCESVEKIGAQFGRQRL</sequence>
<gene>
    <name evidence="8" type="ORF">AVEN_127810_1</name>
</gene>
<feature type="domain" description="Major facilitator superfamily associated" evidence="7">
    <location>
        <begin position="40"/>
        <end position="324"/>
    </location>
</feature>
<dbReference type="InterPro" id="IPR036259">
    <property type="entry name" value="MFS_trans_sf"/>
</dbReference>
<keyword evidence="4 6" id="KW-1133">Transmembrane helix</keyword>
<evidence type="ECO:0000313" key="8">
    <source>
        <dbReference type="EMBL" id="GBM18358.1"/>
    </source>
</evidence>
<protein>
    <recommendedName>
        <fullName evidence="7">Major facilitator superfamily associated domain-containing protein</fullName>
    </recommendedName>
</protein>
<dbReference type="EMBL" id="BGPR01000402">
    <property type="protein sequence ID" value="GBM18358.1"/>
    <property type="molecule type" value="Genomic_DNA"/>
</dbReference>
<feature type="transmembrane region" description="Helical" evidence="6">
    <location>
        <begin position="103"/>
        <end position="124"/>
    </location>
</feature>
<evidence type="ECO:0000256" key="4">
    <source>
        <dbReference type="ARBA" id="ARBA00022989"/>
    </source>
</evidence>
<comment type="caution">
    <text evidence="8">The sequence shown here is derived from an EMBL/GenBank/DDBJ whole genome shotgun (WGS) entry which is preliminary data.</text>
</comment>
<evidence type="ECO:0000259" key="7">
    <source>
        <dbReference type="Pfam" id="PF12832"/>
    </source>
</evidence>
<organism evidence="8 9">
    <name type="scientific">Araneus ventricosus</name>
    <name type="common">Orbweaver spider</name>
    <name type="synonym">Epeira ventricosa</name>
    <dbReference type="NCBI Taxonomy" id="182803"/>
    <lineage>
        <taxon>Eukaryota</taxon>
        <taxon>Metazoa</taxon>
        <taxon>Ecdysozoa</taxon>
        <taxon>Arthropoda</taxon>
        <taxon>Chelicerata</taxon>
        <taxon>Arachnida</taxon>
        <taxon>Araneae</taxon>
        <taxon>Araneomorphae</taxon>
        <taxon>Entelegynae</taxon>
        <taxon>Araneoidea</taxon>
        <taxon>Araneidae</taxon>
        <taxon>Araneus</taxon>
    </lineage>
</organism>
<feature type="transmembrane region" description="Helical" evidence="6">
    <location>
        <begin position="44"/>
        <end position="64"/>
    </location>
</feature>
<dbReference type="InterPro" id="IPR024989">
    <property type="entry name" value="MFS_assoc_dom"/>
</dbReference>
<evidence type="ECO:0000256" key="5">
    <source>
        <dbReference type="ARBA" id="ARBA00023136"/>
    </source>
</evidence>
<accession>A0A4Y2DRB9</accession>
<evidence type="ECO:0000256" key="6">
    <source>
        <dbReference type="SAM" id="Phobius"/>
    </source>
</evidence>
<evidence type="ECO:0000256" key="1">
    <source>
        <dbReference type="ARBA" id="ARBA00004141"/>
    </source>
</evidence>
<dbReference type="AlphaFoldDB" id="A0A4Y2DRB9"/>
<keyword evidence="5 6" id="KW-0472">Membrane</keyword>
<evidence type="ECO:0000256" key="3">
    <source>
        <dbReference type="ARBA" id="ARBA00022692"/>
    </source>
</evidence>
<feature type="transmembrane region" description="Helical" evidence="6">
    <location>
        <begin position="76"/>
        <end position="97"/>
    </location>
</feature>
<dbReference type="Gene3D" id="1.20.1250.20">
    <property type="entry name" value="MFS general substrate transporter like domains"/>
    <property type="match status" value="1"/>
</dbReference>
<name>A0A4Y2DRB9_ARAVE</name>
<evidence type="ECO:0000256" key="2">
    <source>
        <dbReference type="ARBA" id="ARBA00005241"/>
    </source>
</evidence>
<keyword evidence="3 6" id="KW-0812">Transmembrane</keyword>